<feature type="non-terminal residue" evidence="1">
    <location>
        <position position="1"/>
    </location>
</feature>
<reference evidence="1" key="1">
    <citation type="submission" date="2021-06" db="EMBL/GenBank/DDBJ databases">
        <authorList>
            <person name="Kallberg Y."/>
            <person name="Tangrot J."/>
            <person name="Rosling A."/>
        </authorList>
    </citation>
    <scope>NUCLEOTIDE SEQUENCE</scope>
    <source>
        <strain evidence="1">CL356</strain>
    </source>
</reference>
<proteinExistence type="predicted"/>
<gene>
    <name evidence="1" type="ORF">ACOLOM_LOCUS14052</name>
</gene>
<sequence length="94" mass="10463">AIEEHEKGESSQRKYKSSGIRRGTQTSHFQKSTPHLQTSTLAHPRPLQRFGTLFSSGTERGTEARVARGPESVNEYASGSRIALYKLLAWSCID</sequence>
<protein>
    <submittedName>
        <fullName evidence="1">933_t:CDS:1</fullName>
    </submittedName>
</protein>
<dbReference type="EMBL" id="CAJVPT010067662">
    <property type="protein sequence ID" value="CAG8775301.1"/>
    <property type="molecule type" value="Genomic_DNA"/>
</dbReference>
<evidence type="ECO:0000313" key="1">
    <source>
        <dbReference type="EMBL" id="CAG8775301.1"/>
    </source>
</evidence>
<organism evidence="1 2">
    <name type="scientific">Acaulospora colombiana</name>
    <dbReference type="NCBI Taxonomy" id="27376"/>
    <lineage>
        <taxon>Eukaryota</taxon>
        <taxon>Fungi</taxon>
        <taxon>Fungi incertae sedis</taxon>
        <taxon>Mucoromycota</taxon>
        <taxon>Glomeromycotina</taxon>
        <taxon>Glomeromycetes</taxon>
        <taxon>Diversisporales</taxon>
        <taxon>Acaulosporaceae</taxon>
        <taxon>Acaulospora</taxon>
    </lineage>
</organism>
<keyword evidence="2" id="KW-1185">Reference proteome</keyword>
<accession>A0ACA9R3D2</accession>
<comment type="caution">
    <text evidence="1">The sequence shown here is derived from an EMBL/GenBank/DDBJ whole genome shotgun (WGS) entry which is preliminary data.</text>
</comment>
<name>A0ACA9R3D2_9GLOM</name>
<feature type="non-terminal residue" evidence="1">
    <location>
        <position position="94"/>
    </location>
</feature>
<dbReference type="Proteomes" id="UP000789525">
    <property type="component" value="Unassembled WGS sequence"/>
</dbReference>
<evidence type="ECO:0000313" key="2">
    <source>
        <dbReference type="Proteomes" id="UP000789525"/>
    </source>
</evidence>